<proteinExistence type="predicted"/>
<dbReference type="SUPFAM" id="SSF55909">
    <property type="entry name" value="Pentein"/>
    <property type="match status" value="1"/>
</dbReference>
<reference evidence="1 2" key="1">
    <citation type="journal article" date="2016" name="Nat. Commun.">
        <title>Thousands of microbial genomes shed light on interconnected biogeochemical processes in an aquifer system.</title>
        <authorList>
            <person name="Anantharaman K."/>
            <person name="Brown C.T."/>
            <person name="Hug L.A."/>
            <person name="Sharon I."/>
            <person name="Castelle C.J."/>
            <person name="Probst A.J."/>
            <person name="Thomas B.C."/>
            <person name="Singh A."/>
            <person name="Wilkins M.J."/>
            <person name="Karaoz U."/>
            <person name="Brodie E.L."/>
            <person name="Williams K.H."/>
            <person name="Hubbard S.S."/>
            <person name="Banfield J.F."/>
        </authorList>
    </citation>
    <scope>NUCLEOTIDE SEQUENCE [LARGE SCALE GENOMIC DNA]</scope>
</reference>
<comment type="caution">
    <text evidence="1">The sequence shown here is derived from an EMBL/GenBank/DDBJ whole genome shotgun (WGS) entry which is preliminary data.</text>
</comment>
<dbReference type="AlphaFoldDB" id="A0A1F4T803"/>
<evidence type="ECO:0000313" key="2">
    <source>
        <dbReference type="Proteomes" id="UP000178602"/>
    </source>
</evidence>
<dbReference type="EMBL" id="MEUG01000001">
    <property type="protein sequence ID" value="OGC28834.1"/>
    <property type="molecule type" value="Genomic_DNA"/>
</dbReference>
<name>A0A1F4T803_UNCSA</name>
<evidence type="ECO:0000313" key="1">
    <source>
        <dbReference type="EMBL" id="OGC28834.1"/>
    </source>
</evidence>
<gene>
    <name evidence="1" type="ORF">A3K49_07815</name>
</gene>
<protein>
    <recommendedName>
        <fullName evidence="3">Amidinotransferase</fullName>
    </recommendedName>
</protein>
<evidence type="ECO:0008006" key="3">
    <source>
        <dbReference type="Google" id="ProtNLM"/>
    </source>
</evidence>
<organism evidence="1 2">
    <name type="scientific">candidate division WOR-1 bacterium RIFOXYC12_FULL_54_18</name>
    <dbReference type="NCBI Taxonomy" id="1802584"/>
    <lineage>
        <taxon>Bacteria</taxon>
        <taxon>Bacillati</taxon>
        <taxon>Saganbacteria</taxon>
    </lineage>
</organism>
<dbReference type="Proteomes" id="UP000178602">
    <property type="component" value="Unassembled WGS sequence"/>
</dbReference>
<sequence>MIFPEKTLKFTGRPTDKHLMSIRLTDQTKRPVLLTAAQTPFINRGKYQEVLRQCGLDRETPWGMTYEVCRQEKLSGSLTLAEEILCHRGRLDWVEECEEGYRLHGPLAMEMRVETCADEATRDEARLTLLADFRRFGYQTALLAMDPAEYDTVNPGFNDEAIARGLMPRDLLLIKREQELPGSIGLSFPRDLFTQLAETVYINPDAGVFDWRPLFNWAGGGLRQNYSRIGCGGEVVIGDKYAFLSEQYIPDLSFLPPEQRLMLEMESRLFNMVTIGETEATLRRFGRQVFRVPYGWTDIFPRQLLAELGTSKRFLVPNDHADMNLMHLPDENAILTAEPYYLENRELIDRLLEEVKPDLFRVLPEEDGLPVNLLPLPGGGVYLDQAAVAAARILRAAGIRVETTSRLFGTFLWGSQGGIHCATNTLWL</sequence>
<accession>A0A1F4T803</accession>